<evidence type="ECO:0000313" key="3">
    <source>
        <dbReference type="EMBL" id="EAR92032.3"/>
    </source>
</evidence>
<keyword evidence="1" id="KW-0175">Coiled coil</keyword>
<feature type="compositionally biased region" description="Acidic residues" evidence="2">
    <location>
        <begin position="361"/>
        <end position="370"/>
    </location>
</feature>
<gene>
    <name evidence="3" type="ORF">TTHERM_00105270</name>
</gene>
<feature type="compositionally biased region" description="Polar residues" evidence="2">
    <location>
        <begin position="11"/>
        <end position="26"/>
    </location>
</feature>
<dbReference type="RefSeq" id="XP_001012277.3">
    <property type="nucleotide sequence ID" value="XM_001012277.3"/>
</dbReference>
<name>Q234H1_TETTS</name>
<dbReference type="KEGG" id="tet:TTHERM_00105270"/>
<proteinExistence type="predicted"/>
<dbReference type="PANTHER" id="PTHR40131">
    <property type="entry name" value="C1Q DOMAIN-CONTAINING PROTEIN"/>
    <property type="match status" value="1"/>
</dbReference>
<accession>Q234H1</accession>
<feature type="coiled-coil region" evidence="1">
    <location>
        <begin position="433"/>
        <end position="579"/>
    </location>
</feature>
<reference evidence="4" key="1">
    <citation type="journal article" date="2006" name="PLoS Biol.">
        <title>Macronuclear genome sequence of the ciliate Tetrahymena thermophila, a model eukaryote.</title>
        <authorList>
            <person name="Eisen J.A."/>
            <person name="Coyne R.S."/>
            <person name="Wu M."/>
            <person name="Wu D."/>
            <person name="Thiagarajan M."/>
            <person name="Wortman J.R."/>
            <person name="Badger J.H."/>
            <person name="Ren Q."/>
            <person name="Amedeo P."/>
            <person name="Jones K.M."/>
            <person name="Tallon L.J."/>
            <person name="Delcher A.L."/>
            <person name="Salzberg S.L."/>
            <person name="Silva J.C."/>
            <person name="Haas B.J."/>
            <person name="Majoros W.H."/>
            <person name="Farzad M."/>
            <person name="Carlton J.M."/>
            <person name="Smith R.K. Jr."/>
            <person name="Garg J."/>
            <person name="Pearlman R.E."/>
            <person name="Karrer K.M."/>
            <person name="Sun L."/>
            <person name="Manning G."/>
            <person name="Elde N.C."/>
            <person name="Turkewitz A.P."/>
            <person name="Asai D.J."/>
            <person name="Wilkes D.E."/>
            <person name="Wang Y."/>
            <person name="Cai H."/>
            <person name="Collins K."/>
            <person name="Stewart B.A."/>
            <person name="Lee S.R."/>
            <person name="Wilamowska K."/>
            <person name="Weinberg Z."/>
            <person name="Ruzzo W.L."/>
            <person name="Wloga D."/>
            <person name="Gaertig J."/>
            <person name="Frankel J."/>
            <person name="Tsao C.-C."/>
            <person name="Gorovsky M.A."/>
            <person name="Keeling P.J."/>
            <person name="Waller R.F."/>
            <person name="Patron N.J."/>
            <person name="Cherry J.M."/>
            <person name="Stover N.A."/>
            <person name="Krieger C.J."/>
            <person name="del Toro C."/>
            <person name="Ryder H.F."/>
            <person name="Williamson S.C."/>
            <person name="Barbeau R.A."/>
            <person name="Hamilton E.P."/>
            <person name="Orias E."/>
        </authorList>
    </citation>
    <scope>NUCLEOTIDE SEQUENCE [LARGE SCALE GENOMIC DNA]</scope>
    <source>
        <strain evidence="4">SB210</strain>
    </source>
</reference>
<evidence type="ECO:0000256" key="1">
    <source>
        <dbReference type="SAM" id="Coils"/>
    </source>
</evidence>
<dbReference type="HOGENOM" id="CLU_351108_0_0_1"/>
<feature type="compositionally biased region" description="Acidic residues" evidence="2">
    <location>
        <begin position="383"/>
        <end position="393"/>
    </location>
</feature>
<dbReference type="AlphaFoldDB" id="Q234H1"/>
<feature type="compositionally biased region" description="Basic and acidic residues" evidence="2">
    <location>
        <begin position="1"/>
        <end position="10"/>
    </location>
</feature>
<dbReference type="Proteomes" id="UP000009168">
    <property type="component" value="Unassembled WGS sequence"/>
</dbReference>
<dbReference type="eggNOG" id="ENOG502S58W">
    <property type="taxonomic scope" value="Eukaryota"/>
</dbReference>
<evidence type="ECO:0000256" key="2">
    <source>
        <dbReference type="SAM" id="MobiDB-lite"/>
    </source>
</evidence>
<sequence length="912" mass="105301">MRSNSIKEARAVQQSNSNPAFGQTFSPLKGQENIYQPKDEQSFQAYRYQNEDENGDLDPSSTLIIEDLMAGQKEWKAVPEIVKLTLKAVKDVLKSQGKMIKEFEKQISSKASKNELNTGLSLKANVSEVGRQVSALATSVDNKIAFEDVQLILRDYALKSEVAFQISQKTNEDDVKRIVSNSQVDNELNDQIQVLGARLDEFQREYAKSQINNNFQNQVMKDVEFIIGQLDTKANISDVQEALETKANKQSVANALHRKANRTDIDVLIEKKVDVTELQNIMLLLDQKADIKIAQQITELLDNKLDRNEVEDLVVVISEKVKKDQQADVEQDTQVKRAGKNKQNQQKGKKQNHKKSNRDQDDYDDNDEEQGIQHLRNYKGQEGEYDDNDDDELENKYQDLDDESDDGIYKKQNRATKQKNKNKGIQDYYLQQIQDLKKEIENIRVNVSEFNLRSTQFQQEFDKVKEENYSSKQENEHLRDNLQKTKSELLREIKQFKEMLTSQEEQFNTVVERRVEKQIDNIRQQIEELRVESQTHNQDTSTALRAQSSKIFSQYQNQVNNLLEQIESFKISVEELLQKKVDKSEVIELKQSLYEQFESKNDFTEFANRLSNDFLSKLVQVKEDIFQSIHQIELEFKESISMKADFKEYQKTVSSKINLNQAEQLIQKMFAEYEVEVMRQLINNLVSETDAKLNRSDFDENIKSIKDTFDRMQKDILLKANIKDVISIVDTKASIKDVNNSIQEIHNELDIKSSVEDVDKIKNDQMIINKSLCIENIVGRWIWKSGQLKSGNAIPWEVEIVNTLQDNFLWEQNKTSILTVSPGLYQIQLGFFSSNRPTIQLLVNGEPVLVCGNDNYKTISGNVIVKENCKYQESTIVGTSVNEFFTLPPRARISIVYLNGDKGEGFIGLKRL</sequence>
<dbReference type="GeneID" id="7828143"/>
<organism evidence="3 4">
    <name type="scientific">Tetrahymena thermophila (strain SB210)</name>
    <dbReference type="NCBI Taxonomy" id="312017"/>
    <lineage>
        <taxon>Eukaryota</taxon>
        <taxon>Sar</taxon>
        <taxon>Alveolata</taxon>
        <taxon>Ciliophora</taxon>
        <taxon>Intramacronucleata</taxon>
        <taxon>Oligohymenophorea</taxon>
        <taxon>Hymenostomatida</taxon>
        <taxon>Tetrahymenina</taxon>
        <taxon>Tetrahymenidae</taxon>
        <taxon>Tetrahymena</taxon>
    </lineage>
</organism>
<dbReference type="EMBL" id="GG662767">
    <property type="protein sequence ID" value="EAR92032.3"/>
    <property type="molecule type" value="Genomic_DNA"/>
</dbReference>
<dbReference type="PANTHER" id="PTHR40131:SF1">
    <property type="entry name" value="C1Q DOMAIN-CONTAINING PROTEIN"/>
    <property type="match status" value="1"/>
</dbReference>
<feature type="compositionally biased region" description="Basic residues" evidence="2">
    <location>
        <begin position="411"/>
        <end position="421"/>
    </location>
</feature>
<evidence type="ECO:0000313" key="4">
    <source>
        <dbReference type="Proteomes" id="UP000009168"/>
    </source>
</evidence>
<dbReference type="InParanoid" id="Q234H1"/>
<feature type="compositionally biased region" description="Basic residues" evidence="2">
    <location>
        <begin position="347"/>
        <end position="356"/>
    </location>
</feature>
<keyword evidence="4" id="KW-1185">Reference proteome</keyword>
<feature type="region of interest" description="Disordered" evidence="2">
    <location>
        <begin position="1"/>
        <end position="40"/>
    </location>
</feature>
<dbReference type="OrthoDB" id="65833at2759"/>
<feature type="region of interest" description="Disordered" evidence="2">
    <location>
        <begin position="325"/>
        <end position="421"/>
    </location>
</feature>
<protein>
    <submittedName>
        <fullName evidence="3">Uncharacterized protein</fullName>
    </submittedName>
</protein>
<dbReference type="STRING" id="312017.Q234H1"/>